<comment type="cofactor">
    <cofactor evidence="10">
        <name>Fe cation</name>
        <dbReference type="ChEBI" id="CHEBI:24875"/>
    </cofactor>
    <text evidence="10">Binds 1 Fe cation per subunit.</text>
</comment>
<comment type="function">
    <text evidence="9">May be involved in the formation or repair of [Fe-S] clusters present in iron-sulfur proteins.</text>
</comment>
<dbReference type="GO" id="GO:0005506">
    <property type="term" value="F:iron ion binding"/>
    <property type="evidence" value="ECO:0007669"/>
    <property type="project" value="InterPro"/>
</dbReference>
<dbReference type="InterPro" id="IPR034904">
    <property type="entry name" value="FSCA_dom_sf"/>
</dbReference>
<feature type="binding site" evidence="10">
    <location>
        <position position="105"/>
    </location>
    <ligand>
        <name>Fe cation</name>
        <dbReference type="ChEBI" id="CHEBI:24875"/>
    </ligand>
</feature>
<dbReference type="Pfam" id="PF04324">
    <property type="entry name" value="Fer2_BFD"/>
    <property type="match status" value="1"/>
</dbReference>
<keyword evidence="3 10" id="KW-0001">2Fe-2S</keyword>
<dbReference type="AlphaFoldDB" id="E1QES5"/>
<dbReference type="InterPro" id="IPR007419">
    <property type="entry name" value="BFD-like_2Fe2S-bd_dom"/>
</dbReference>
<keyword evidence="5 10" id="KW-0408">Iron</keyword>
<feature type="binding site" evidence="10">
    <location>
        <position position="61"/>
    </location>
    <ligand>
        <name>Fe cation</name>
        <dbReference type="ChEBI" id="CHEBI:24875"/>
    </ligand>
</feature>
<dbReference type="Gene3D" id="3.30.300.130">
    <property type="entry name" value="Fe-S cluster assembly (FSCA)"/>
    <property type="match status" value="1"/>
</dbReference>
<evidence type="ECO:0000259" key="13">
    <source>
        <dbReference type="Pfam" id="PF04324"/>
    </source>
</evidence>
<name>E1QES5_DESB2</name>
<proteinExistence type="inferred from homology"/>
<evidence type="ECO:0000256" key="1">
    <source>
        <dbReference type="ARBA" id="ARBA00006420"/>
    </source>
</evidence>
<dbReference type="eggNOG" id="COG1251">
    <property type="taxonomic scope" value="Bacteria"/>
</dbReference>
<evidence type="ECO:0000259" key="11">
    <source>
        <dbReference type="Pfam" id="PF01106"/>
    </source>
</evidence>
<feature type="binding site" evidence="10">
    <location>
        <position position="173"/>
    </location>
    <ligand>
        <name>[2Fe-2S] cluster</name>
        <dbReference type="ChEBI" id="CHEBI:190135"/>
    </ligand>
</feature>
<dbReference type="STRING" id="644282.Deba_0689"/>
<dbReference type="InterPro" id="IPR001075">
    <property type="entry name" value="NIF_FeS_clus_asmbl_NifU_C"/>
</dbReference>
<comment type="cofactor">
    <cofactor evidence="8">
        <name>[2Fe-2S] cluster</name>
        <dbReference type="ChEBI" id="CHEBI:190135"/>
    </cofactor>
</comment>
<keyword evidence="7 9" id="KW-0535">Nitrogen fixation</keyword>
<dbReference type="GO" id="GO:0051537">
    <property type="term" value="F:2 iron, 2 sulfur cluster binding"/>
    <property type="evidence" value="ECO:0007669"/>
    <property type="project" value="UniProtKB-KW"/>
</dbReference>
<feature type="domain" description="NIF system FeS cluster assembly NifU N-terminal" evidence="12">
    <location>
        <begin position="3"/>
        <end position="123"/>
    </location>
</feature>
<feature type="binding site" evidence="10">
    <location>
        <position position="137"/>
    </location>
    <ligand>
        <name>[2Fe-2S] cluster</name>
        <dbReference type="ChEBI" id="CHEBI:190135"/>
    </ligand>
</feature>
<dbReference type="EMBL" id="CP002085">
    <property type="protein sequence ID" value="ADK84061.1"/>
    <property type="molecule type" value="Genomic_DNA"/>
</dbReference>
<evidence type="ECO:0000313" key="14">
    <source>
        <dbReference type="EMBL" id="ADK84061.1"/>
    </source>
</evidence>
<organism evidence="14 15">
    <name type="scientific">Desulfarculus baarsii (strain ATCC 33931 / DSM 2075 / LMG 7858 / VKM B-1802 / 2st14)</name>
    <dbReference type="NCBI Taxonomy" id="644282"/>
    <lineage>
        <taxon>Bacteria</taxon>
        <taxon>Pseudomonadati</taxon>
        <taxon>Thermodesulfobacteriota</taxon>
        <taxon>Desulfarculia</taxon>
        <taxon>Desulfarculales</taxon>
        <taxon>Desulfarculaceae</taxon>
        <taxon>Desulfarculus</taxon>
    </lineage>
</organism>
<feature type="binding site" evidence="10">
    <location>
        <position position="135"/>
    </location>
    <ligand>
        <name>[2Fe-2S] cluster</name>
        <dbReference type="ChEBI" id="CHEBI:190135"/>
    </ligand>
</feature>
<dbReference type="RefSeq" id="WP_013257516.1">
    <property type="nucleotide sequence ID" value="NC_014365.1"/>
</dbReference>
<comment type="cofactor">
    <cofactor evidence="10">
        <name>[2Fe-2S] cluster</name>
        <dbReference type="ChEBI" id="CHEBI:190135"/>
    </cofactor>
    <text evidence="10">Binds 1 [2Fe-2S] cluster per subunit.</text>
</comment>
<dbReference type="OrthoDB" id="9808097at2"/>
<evidence type="ECO:0000256" key="8">
    <source>
        <dbReference type="ARBA" id="ARBA00034078"/>
    </source>
</evidence>
<dbReference type="CDD" id="cd19947">
    <property type="entry name" value="NifU_Fer2_BFD-like"/>
    <property type="match status" value="1"/>
</dbReference>
<dbReference type="eggNOG" id="COG0694">
    <property type="taxonomic scope" value="Bacteria"/>
</dbReference>
<dbReference type="InterPro" id="IPR002871">
    <property type="entry name" value="NIF_FeS_clus_asmbl_NifU_N"/>
</dbReference>
<dbReference type="InterPro" id="IPR041854">
    <property type="entry name" value="BFD-like_2Fe2S-bd_dom_sf"/>
</dbReference>
<evidence type="ECO:0000259" key="12">
    <source>
        <dbReference type="Pfam" id="PF01592"/>
    </source>
</evidence>
<dbReference type="Proteomes" id="UP000009047">
    <property type="component" value="Chromosome"/>
</dbReference>
<feature type="binding site" evidence="10">
    <location>
        <position position="35"/>
    </location>
    <ligand>
        <name>Fe cation</name>
        <dbReference type="ChEBI" id="CHEBI:24875"/>
    </ligand>
</feature>
<accession>E1QES5</accession>
<evidence type="ECO:0000256" key="2">
    <source>
        <dbReference type="ARBA" id="ARBA00015278"/>
    </source>
</evidence>
<evidence type="ECO:0000256" key="5">
    <source>
        <dbReference type="ARBA" id="ARBA00023004"/>
    </source>
</evidence>
<evidence type="ECO:0000256" key="9">
    <source>
        <dbReference type="PIRNR" id="PIRNR000375"/>
    </source>
</evidence>
<dbReference type="CDD" id="cd06664">
    <property type="entry name" value="IscU_like"/>
    <property type="match status" value="1"/>
</dbReference>
<feature type="domain" description="NIF system FeS cluster assembly NifU C-terminal" evidence="11">
    <location>
        <begin position="215"/>
        <end position="280"/>
    </location>
</feature>
<dbReference type="NCBIfam" id="TIGR02000">
    <property type="entry name" value="NifU_proper"/>
    <property type="match status" value="1"/>
</dbReference>
<gene>
    <name evidence="14" type="ordered locus">Deba_0689</name>
</gene>
<protein>
    <recommendedName>
        <fullName evidence="2 9">Nitrogen fixation protein NifU</fullName>
    </recommendedName>
</protein>
<evidence type="ECO:0000313" key="15">
    <source>
        <dbReference type="Proteomes" id="UP000009047"/>
    </source>
</evidence>
<dbReference type="InterPro" id="IPR016217">
    <property type="entry name" value="N_fixation_NifU"/>
</dbReference>
<feature type="binding site" evidence="10">
    <location>
        <position position="170"/>
    </location>
    <ligand>
        <name>[2Fe-2S] cluster</name>
        <dbReference type="ChEBI" id="CHEBI:190135"/>
    </ligand>
</feature>
<dbReference type="InterPro" id="IPR010238">
    <property type="entry name" value="NIF_FeS_clus_asmbl_NifU"/>
</dbReference>
<dbReference type="HOGENOM" id="CLU_079283_0_0_7"/>
<reference evidence="14 15" key="1">
    <citation type="journal article" date="2010" name="Stand. Genomic Sci.">
        <title>Complete genome sequence of Desulfarculus baarsii type strain (2st14).</title>
        <authorList>
            <person name="Sun H."/>
            <person name="Spring S."/>
            <person name="Lapidus A."/>
            <person name="Davenport K."/>
            <person name="Del Rio T.G."/>
            <person name="Tice H."/>
            <person name="Nolan M."/>
            <person name="Copeland A."/>
            <person name="Cheng J.F."/>
            <person name="Lucas S."/>
            <person name="Tapia R."/>
            <person name="Goodwin L."/>
            <person name="Pitluck S."/>
            <person name="Ivanova N."/>
            <person name="Pagani I."/>
            <person name="Mavromatis K."/>
            <person name="Ovchinnikova G."/>
            <person name="Pati A."/>
            <person name="Chen A."/>
            <person name="Palaniappan K."/>
            <person name="Hauser L."/>
            <person name="Chang Y.J."/>
            <person name="Jeffries C.D."/>
            <person name="Detter J.C."/>
            <person name="Han C."/>
            <person name="Rohde M."/>
            <person name="Brambilla E."/>
            <person name="Goker M."/>
            <person name="Woyke T."/>
            <person name="Bristow J."/>
            <person name="Eisen J.A."/>
            <person name="Markowitz V."/>
            <person name="Hugenholtz P."/>
            <person name="Kyrpides N.C."/>
            <person name="Klenk H.P."/>
            <person name="Land M."/>
        </authorList>
    </citation>
    <scope>NUCLEOTIDE SEQUENCE [LARGE SCALE GENOMIC DNA]</scope>
    <source>
        <strain evidence="15">ATCC 33931 / DSM 2075 / LMG 7858 / VKM B-1802 / 2st14</strain>
    </source>
</reference>
<dbReference type="SUPFAM" id="SSF117916">
    <property type="entry name" value="Fe-S cluster assembly (FSCA) domain-like"/>
    <property type="match status" value="1"/>
</dbReference>
<dbReference type="SUPFAM" id="SSF82649">
    <property type="entry name" value="SufE/NifU"/>
    <property type="match status" value="1"/>
</dbReference>
<evidence type="ECO:0000256" key="7">
    <source>
        <dbReference type="ARBA" id="ARBA00023231"/>
    </source>
</evidence>
<sequence length="285" mass="30964">MWEYTDKVKEHFVNPKNVGEIDDASGVGEVGSLACGDALKLMIKIDDQGRIADAKFQTFGCASAIASSSALTEMIKGMTIEQAENLTNKDIAEYLGGLPKEKMHCSVMGEQALQAAIRNFRGQAPLPQAEGEIICQCFGVTDQEIRRVASENNLHTVEEITNYTKAGGGCGDCVDKIQQILDELWTSGALAAKVQAPPQAEPKKKLTNIQKMRLVEETLEREVRPALKQDGGDIELIDIDGDKVLVSLRGMCSSCAASQATLSQFVQAKLREFVTDELVVEEVKA</sequence>
<feature type="domain" description="BFD-like [2Fe-2S]-binding" evidence="13">
    <location>
        <begin position="133"/>
        <end position="183"/>
    </location>
</feature>
<dbReference type="PANTHER" id="PTHR10093">
    <property type="entry name" value="IRON-SULFUR CLUSTER ASSEMBLY ENZYME NIFU HOMOLOG"/>
    <property type="match status" value="1"/>
</dbReference>
<dbReference type="Pfam" id="PF01592">
    <property type="entry name" value="NifU_N"/>
    <property type="match status" value="1"/>
</dbReference>
<dbReference type="GO" id="GO:0016226">
    <property type="term" value="P:iron-sulfur cluster assembly"/>
    <property type="evidence" value="ECO:0007669"/>
    <property type="project" value="InterPro"/>
</dbReference>
<dbReference type="Gene3D" id="1.10.10.1100">
    <property type="entry name" value="BFD-like [2Fe-2S]-binding domain"/>
    <property type="match status" value="1"/>
</dbReference>
<dbReference type="Pfam" id="PF01106">
    <property type="entry name" value="NifU"/>
    <property type="match status" value="1"/>
</dbReference>
<dbReference type="PIRSF" id="PIRSF000375">
    <property type="entry name" value="NifU"/>
    <property type="match status" value="1"/>
</dbReference>
<keyword evidence="15" id="KW-1185">Reference proteome</keyword>
<dbReference type="eggNOG" id="COG0822">
    <property type="taxonomic scope" value="Bacteria"/>
</dbReference>
<evidence type="ECO:0000256" key="6">
    <source>
        <dbReference type="ARBA" id="ARBA00023014"/>
    </source>
</evidence>
<keyword evidence="4 10" id="KW-0479">Metal-binding</keyword>
<evidence type="ECO:0000256" key="10">
    <source>
        <dbReference type="PIRSR" id="PIRSR000375-1"/>
    </source>
</evidence>
<evidence type="ECO:0000256" key="3">
    <source>
        <dbReference type="ARBA" id="ARBA00022714"/>
    </source>
</evidence>
<keyword evidence="6 10" id="KW-0411">Iron-sulfur</keyword>
<comment type="similarity">
    <text evidence="1 9">Belongs to the NifU family.</text>
</comment>
<dbReference type="KEGG" id="dbr:Deba_0689"/>
<evidence type="ECO:0000256" key="4">
    <source>
        <dbReference type="ARBA" id="ARBA00022723"/>
    </source>
</evidence>
<dbReference type="Gene3D" id="3.90.1010.10">
    <property type="match status" value="1"/>
</dbReference>